<evidence type="ECO:0008006" key="3">
    <source>
        <dbReference type="Google" id="ProtNLM"/>
    </source>
</evidence>
<sequence>MSSWPSKVTSIPTKFTSWNVKGVNNPVKRQRVMSHLQQLTVDVAFLQETHLCKIGLARWSIPDLMQRHPKEIISDPNGRYVIVTGQLWANPVILVNVIKMFFNNYSFTKTCLILLHKFPVFMLNSLEPVQSAVWKMIERVLFFGL</sequence>
<keyword evidence="2" id="KW-1185">Reference proteome</keyword>
<dbReference type="Proteomes" id="UP000694565">
    <property type="component" value="Unplaced"/>
</dbReference>
<proteinExistence type="predicted"/>
<protein>
    <recommendedName>
        <fullName evidence="3">Endonuclease/exonuclease/phosphatase domain-containing protein</fullName>
    </recommendedName>
</protein>
<organism evidence="1 2">
    <name type="scientific">Cyclopterus lumpus</name>
    <name type="common">Lumpsucker</name>
    <dbReference type="NCBI Taxonomy" id="8103"/>
    <lineage>
        <taxon>Eukaryota</taxon>
        <taxon>Metazoa</taxon>
        <taxon>Chordata</taxon>
        <taxon>Craniata</taxon>
        <taxon>Vertebrata</taxon>
        <taxon>Euteleostomi</taxon>
        <taxon>Actinopterygii</taxon>
        <taxon>Neopterygii</taxon>
        <taxon>Teleostei</taxon>
        <taxon>Neoteleostei</taxon>
        <taxon>Acanthomorphata</taxon>
        <taxon>Eupercaria</taxon>
        <taxon>Perciformes</taxon>
        <taxon>Cottioidei</taxon>
        <taxon>Cottales</taxon>
        <taxon>Cyclopteridae</taxon>
        <taxon>Cyclopterus</taxon>
    </lineage>
</organism>
<dbReference type="AlphaFoldDB" id="A0A8C2XNR7"/>
<dbReference type="Gene3D" id="3.60.10.10">
    <property type="entry name" value="Endonuclease/exonuclease/phosphatase"/>
    <property type="match status" value="1"/>
</dbReference>
<reference evidence="1" key="2">
    <citation type="submission" date="2025-09" db="UniProtKB">
        <authorList>
            <consortium name="Ensembl"/>
        </authorList>
    </citation>
    <scope>IDENTIFICATION</scope>
</reference>
<reference evidence="1" key="1">
    <citation type="submission" date="2025-08" db="UniProtKB">
        <authorList>
            <consortium name="Ensembl"/>
        </authorList>
    </citation>
    <scope>IDENTIFICATION</scope>
</reference>
<dbReference type="GeneTree" id="ENSGT01140000282594"/>
<dbReference type="Ensembl" id="ENSCLMT00005022158.1">
    <property type="protein sequence ID" value="ENSCLMP00005021098.1"/>
    <property type="gene ID" value="ENSCLMG00005010546.1"/>
</dbReference>
<dbReference type="InterPro" id="IPR036691">
    <property type="entry name" value="Endo/exonu/phosph_ase_sf"/>
</dbReference>
<evidence type="ECO:0000313" key="1">
    <source>
        <dbReference type="Ensembl" id="ENSCLMP00005021098.1"/>
    </source>
</evidence>
<name>A0A8C2XNR7_CYCLU</name>
<dbReference type="SUPFAM" id="SSF56219">
    <property type="entry name" value="DNase I-like"/>
    <property type="match status" value="1"/>
</dbReference>
<accession>A0A8C2XNR7</accession>
<evidence type="ECO:0000313" key="2">
    <source>
        <dbReference type="Proteomes" id="UP000694565"/>
    </source>
</evidence>